<keyword evidence="3" id="KW-1185">Reference proteome</keyword>
<reference evidence="2 3" key="1">
    <citation type="journal article" date="2020" name="IScience">
        <title>Genome Sequencing of the Endangered Kingdonia uniflora (Circaeasteraceae, Ranunculales) Reveals Potential Mechanisms of Evolutionary Specialization.</title>
        <authorList>
            <person name="Sun Y."/>
            <person name="Deng T."/>
            <person name="Zhang A."/>
            <person name="Moore M.J."/>
            <person name="Landis J.B."/>
            <person name="Lin N."/>
            <person name="Zhang H."/>
            <person name="Zhang X."/>
            <person name="Huang J."/>
            <person name="Zhang X."/>
            <person name="Sun H."/>
            <person name="Wang H."/>
        </authorList>
    </citation>
    <scope>NUCLEOTIDE SEQUENCE [LARGE SCALE GENOMIC DNA]</scope>
    <source>
        <strain evidence="2">TB1705</strain>
        <tissue evidence="2">Leaf</tissue>
    </source>
</reference>
<feature type="coiled-coil region" evidence="1">
    <location>
        <begin position="106"/>
        <end position="133"/>
    </location>
</feature>
<feature type="coiled-coil region" evidence="1">
    <location>
        <begin position="189"/>
        <end position="262"/>
    </location>
</feature>
<gene>
    <name evidence="2" type="ORF">GIB67_010771</name>
</gene>
<keyword evidence="1" id="KW-0175">Coiled coil</keyword>
<protein>
    <submittedName>
        <fullName evidence="2">Uncharacterized protein</fullName>
    </submittedName>
</protein>
<accession>A0A7J7L8S3</accession>
<proteinExistence type="predicted"/>
<dbReference type="Proteomes" id="UP000541444">
    <property type="component" value="Unassembled WGS sequence"/>
</dbReference>
<dbReference type="AlphaFoldDB" id="A0A7J7L8S3"/>
<organism evidence="2 3">
    <name type="scientific">Kingdonia uniflora</name>
    <dbReference type="NCBI Taxonomy" id="39325"/>
    <lineage>
        <taxon>Eukaryota</taxon>
        <taxon>Viridiplantae</taxon>
        <taxon>Streptophyta</taxon>
        <taxon>Embryophyta</taxon>
        <taxon>Tracheophyta</taxon>
        <taxon>Spermatophyta</taxon>
        <taxon>Magnoliopsida</taxon>
        <taxon>Ranunculales</taxon>
        <taxon>Circaeasteraceae</taxon>
        <taxon>Kingdonia</taxon>
    </lineage>
</organism>
<evidence type="ECO:0000313" key="3">
    <source>
        <dbReference type="Proteomes" id="UP000541444"/>
    </source>
</evidence>
<dbReference type="EMBL" id="JACGCM010002535">
    <property type="protein sequence ID" value="KAF6139045.1"/>
    <property type="molecule type" value="Genomic_DNA"/>
</dbReference>
<evidence type="ECO:0000256" key="1">
    <source>
        <dbReference type="SAM" id="Coils"/>
    </source>
</evidence>
<evidence type="ECO:0000313" key="2">
    <source>
        <dbReference type="EMBL" id="KAF6139045.1"/>
    </source>
</evidence>
<name>A0A7J7L8S3_9MAGN</name>
<comment type="caution">
    <text evidence="2">The sequence shown here is derived from an EMBL/GenBank/DDBJ whole genome shotgun (WGS) entry which is preliminary data.</text>
</comment>
<sequence>MLKASAVDYTDVPESITSNKLVRVFLKKKMLKRGSTSGTTGSGEVEGEAKKIRVDPSSELIRTKVAENRPGEEDELKAMEDRARLAARKGVEEKNKVTAHLMKGICLGMEEEKVELEKKVARLKSDLVREGKRLASVKAVQEVEIIELTEESRKNLHEVVVQSDRLGLHLLKMGYSKVEVNDIMEDTYIEEKEDEADGANEDREDQHVNVHFKFLEATQTIDDLTRKIEEKDTKIGKGQKELAETKEETAKLKSQNDALMVKTGERPRKKKGDARVSIVQGDVVCLSARIRELEGNVARTQGHVQKGNERLRECQGNLDVVHVREQELKRVIRGNNILIRKKDKLLKKSPAGGGVDKELEELRALVVELRAMNQAELDKADEKAREHINLMSRADSHMEWHKARYKKL</sequence>